<keyword evidence="5" id="KW-0479">Metal-binding</keyword>
<feature type="compositionally biased region" description="Low complexity" evidence="15">
    <location>
        <begin position="1688"/>
        <end position="1700"/>
    </location>
</feature>
<feature type="compositionally biased region" description="Low complexity" evidence="15">
    <location>
        <begin position="1651"/>
        <end position="1665"/>
    </location>
</feature>
<dbReference type="STRING" id="98765.A0A2R6PN36"/>
<feature type="compositionally biased region" description="Polar residues" evidence="15">
    <location>
        <begin position="1597"/>
        <end position="1609"/>
    </location>
</feature>
<keyword evidence="6" id="KW-0677">Repeat</keyword>
<dbReference type="SMART" id="SM01014">
    <property type="entry name" value="ARID"/>
    <property type="match status" value="1"/>
</dbReference>
<comment type="similarity">
    <text evidence="3">Belongs to the JARID1 histone demethylase family.</text>
</comment>
<gene>
    <name evidence="20" type="ORF">PHLCEN_2v4716</name>
</gene>
<feature type="compositionally biased region" description="Polar residues" evidence="15">
    <location>
        <begin position="368"/>
        <end position="377"/>
    </location>
</feature>
<name>A0A2R6PN36_9APHY</name>
<feature type="compositionally biased region" description="Basic and acidic residues" evidence="15">
    <location>
        <begin position="40"/>
        <end position="53"/>
    </location>
</feature>
<evidence type="ECO:0000256" key="3">
    <source>
        <dbReference type="ARBA" id="ARBA00006801"/>
    </source>
</evidence>
<evidence type="ECO:0000313" key="20">
    <source>
        <dbReference type="EMBL" id="PSR93821.1"/>
    </source>
</evidence>
<feature type="coiled-coil region" evidence="14">
    <location>
        <begin position="987"/>
        <end position="1014"/>
    </location>
</feature>
<keyword evidence="11" id="KW-0539">Nucleus</keyword>
<dbReference type="Proteomes" id="UP000186601">
    <property type="component" value="Unassembled WGS sequence"/>
</dbReference>
<dbReference type="SMART" id="SM00501">
    <property type="entry name" value="BRIGHT"/>
    <property type="match status" value="1"/>
</dbReference>
<comment type="caution">
    <text evidence="20">The sequence shown here is derived from an EMBL/GenBank/DDBJ whole genome shotgun (WGS) entry which is preliminary data.</text>
</comment>
<dbReference type="InterPro" id="IPR013083">
    <property type="entry name" value="Znf_RING/FYVE/PHD"/>
</dbReference>
<feature type="region of interest" description="Disordered" evidence="15">
    <location>
        <begin position="1"/>
        <end position="24"/>
    </location>
</feature>
<dbReference type="Pfam" id="PF02928">
    <property type="entry name" value="zf-C5HC2"/>
    <property type="match status" value="1"/>
</dbReference>
<dbReference type="GO" id="GO:0003677">
    <property type="term" value="F:DNA binding"/>
    <property type="evidence" value="ECO:0007669"/>
    <property type="project" value="InterPro"/>
</dbReference>
<dbReference type="Pfam" id="PF02375">
    <property type="entry name" value="JmjN"/>
    <property type="match status" value="1"/>
</dbReference>
<keyword evidence="8" id="KW-0862">Zinc</keyword>
<comment type="subcellular location">
    <subcellularLocation>
        <location evidence="2">Nucleus</location>
    </subcellularLocation>
</comment>
<feature type="domain" description="JmjN" evidence="18">
    <location>
        <begin position="138"/>
        <end position="179"/>
    </location>
</feature>
<dbReference type="GO" id="GO:0005634">
    <property type="term" value="C:nucleus"/>
    <property type="evidence" value="ECO:0007669"/>
    <property type="project" value="UniProtKB-SubCell"/>
</dbReference>
<dbReference type="InterPro" id="IPR004198">
    <property type="entry name" value="Znf_C5HC2"/>
</dbReference>
<dbReference type="SMART" id="SM00558">
    <property type="entry name" value="JmjC"/>
    <property type="match status" value="1"/>
</dbReference>
<dbReference type="GO" id="GO:0034647">
    <property type="term" value="F:histone H3K4me/H3K4me2/H3K4me3 demethylase activity"/>
    <property type="evidence" value="ECO:0007669"/>
    <property type="project" value="UniProtKB-EC"/>
</dbReference>
<dbReference type="SMART" id="SM00545">
    <property type="entry name" value="JmjN"/>
    <property type="match status" value="1"/>
</dbReference>
<organism evidence="20 21">
    <name type="scientific">Hermanssonia centrifuga</name>
    <dbReference type="NCBI Taxonomy" id="98765"/>
    <lineage>
        <taxon>Eukaryota</taxon>
        <taxon>Fungi</taxon>
        <taxon>Dikarya</taxon>
        <taxon>Basidiomycota</taxon>
        <taxon>Agaricomycotina</taxon>
        <taxon>Agaricomycetes</taxon>
        <taxon>Polyporales</taxon>
        <taxon>Meruliaceae</taxon>
        <taxon>Hermanssonia</taxon>
    </lineage>
</organism>
<feature type="region of interest" description="Disordered" evidence="15">
    <location>
        <begin position="320"/>
        <end position="408"/>
    </location>
</feature>
<evidence type="ECO:0000256" key="1">
    <source>
        <dbReference type="ARBA" id="ARBA00001954"/>
    </source>
</evidence>
<feature type="compositionally biased region" description="Basic and acidic residues" evidence="15">
    <location>
        <begin position="396"/>
        <end position="408"/>
    </location>
</feature>
<evidence type="ECO:0000256" key="12">
    <source>
        <dbReference type="ARBA" id="ARBA00048734"/>
    </source>
</evidence>
<proteinExistence type="inferred from homology"/>
<dbReference type="InterPro" id="IPR019787">
    <property type="entry name" value="Znf_PHD-finger"/>
</dbReference>
<dbReference type="SMART" id="SM00249">
    <property type="entry name" value="PHD"/>
    <property type="match status" value="3"/>
</dbReference>
<evidence type="ECO:0000256" key="7">
    <source>
        <dbReference type="ARBA" id="ARBA00022771"/>
    </source>
</evidence>
<reference evidence="20 21" key="1">
    <citation type="submission" date="2018-02" db="EMBL/GenBank/DDBJ databases">
        <title>Genome sequence of the basidiomycete white-rot fungus Phlebia centrifuga.</title>
        <authorList>
            <person name="Granchi Z."/>
            <person name="Peng M."/>
            <person name="de Vries R.P."/>
            <person name="Hilden K."/>
            <person name="Makela M.R."/>
            <person name="Grigoriev I."/>
            <person name="Riley R."/>
        </authorList>
    </citation>
    <scope>NUCLEOTIDE SEQUENCE [LARGE SCALE GENOMIC DNA]</scope>
    <source>
        <strain evidence="20 21">FBCC195</strain>
    </source>
</reference>
<dbReference type="FunFam" id="1.10.150.60:FF:000016">
    <property type="entry name" value="Putative Lysine-specific demethylase 5B"/>
    <property type="match status" value="1"/>
</dbReference>
<dbReference type="Pfam" id="PF00628">
    <property type="entry name" value="PHD"/>
    <property type="match status" value="1"/>
</dbReference>
<comment type="catalytic activity">
    <reaction evidence="12">
        <text>N(6),N(6),N(6)-trimethyl-L-lysyl(4)-[histone H3] + 3 2-oxoglutarate + 3 O2 = L-lysyl(4)-[histone H3] + 3 formaldehyde + 3 succinate + 3 CO2</text>
        <dbReference type="Rhea" id="RHEA:60208"/>
        <dbReference type="Rhea" id="RHEA-COMP:15537"/>
        <dbReference type="Rhea" id="RHEA-COMP:15547"/>
        <dbReference type="ChEBI" id="CHEBI:15379"/>
        <dbReference type="ChEBI" id="CHEBI:16526"/>
        <dbReference type="ChEBI" id="CHEBI:16810"/>
        <dbReference type="ChEBI" id="CHEBI:16842"/>
        <dbReference type="ChEBI" id="CHEBI:29969"/>
        <dbReference type="ChEBI" id="CHEBI:30031"/>
        <dbReference type="ChEBI" id="CHEBI:61961"/>
        <dbReference type="EC" id="1.14.11.67"/>
    </reaction>
</comment>
<dbReference type="PROSITE" id="PS01359">
    <property type="entry name" value="ZF_PHD_1"/>
    <property type="match status" value="1"/>
</dbReference>
<dbReference type="PROSITE" id="PS51183">
    <property type="entry name" value="JMJN"/>
    <property type="match status" value="1"/>
</dbReference>
<feature type="region of interest" description="Disordered" evidence="15">
    <location>
        <begin position="1593"/>
        <end position="1782"/>
    </location>
</feature>
<evidence type="ECO:0000259" key="19">
    <source>
        <dbReference type="PROSITE" id="PS51184"/>
    </source>
</evidence>
<sequence>MRTSPDSPGRAGSSTAFSSRPTATFTTCLDIPVQGAIPIEKLDHTPPGSRKEVQQPSVTDSKRAPRKSKTDAIAALSANSDREDIQSRTQDDAGTKVKMRDGPPISVNPVLDLSSVKTPNPRNMPSKPKERPFGLTDCPTFRPTPEQFKDPMAYVKSISENAKSYGMCKIIPPLGWAMPFVTDTETFRFKTRLQRLNSIEASSRAKVNFLEQLYRFHKQQGNPRVSVPTINHKPLDLWLLRKEVHKLGGYDAVTRSKKWADLGRLLGYGGIPGLATQMKNSYARVILPYEHFCEHVRNSPNMSPSKPHDPTLKTHMNIQSAGKSVRSSIGAGDDSPPSSPLTATSSPLSEPPDESDKNDSTRPRRSARQTSHEQPTPSHKPPSTIETLPPSLNGADSKDRRSPSEPHCEVCQKKDRGEEMLLCDGCDCGFHIFCLDPPLSSIPKGQWFCHICLFGTGGDFGFDEGEEHSLSSFQARDLEFRKLWFSSHPPSKANGDRERVYDGDAISRANAPDPSVNRFGDIVVSETDVEREFWRLVQSPNETVEVEYGADVHSTTHGSGMPTLETHPLNPYSKDPWNLNNIPILSESLLRFIKSDISGMTVPWTYVGMIFSTFCWHNEDHYTYSINYMHWGETKTWYSVPGEDADKFEAAIRREAPDLFEAQPDLLFQLVTLMNPQRLKEAGVEVYSCNQRAGEFVVTFPKAYHAGFNHGLNFNEAVNFALPDWLPQGLDCVRRYQEHRKLPVFSHDELIITITQQSQSIKTAIWLNDSLQEMVDRELDARTQARAMEMDEVLEESDRPEDQYQCTICKTFCYLSQVTCACTTKVVCVDHVDQLCKCPKTSRVLRKRFNDIELQDTQFKVAERAEIPSVWRAKLNKLLSESAQPNLRSLRTLLSEGDRIIYPLPELHSLRKCVTRANEWVDAANSFLIRKPSRKRPRRLRGRVSGGDAAIGDEVMVDKSDRSLEDLYALVQEVEDLGFDCQEISALRVLTKDAEETKAKAKALLDTVASTRERDAYIQECEHLMLHGSTLNVQVDELLEVEKIVMREQLLKEMEELNFDQLTITDIRHLLSRGRLCGLTLGNERMKSLDIRLRTGQVWEDRAKAVLEKPQRTLDELEEAAKTLPGVPIDPGLLETLVNSRARGKEIERQINAWMVPDPALLKPRVQDVVKLVSRGEKEFNILILQDMRRTVDFAVDLESRCDSVLKNRYQHNDESDVFSTMRQWHTYAKEHLTMFTLPNLERFEKQLTLHFRWLEGLPWYCRAHHAAHGKPILEDVVDSTRPEDDLPPTDEYFTCICNIPVRPPLPGTMSDAVQCDHCFARFHGLCAANGGSCPFCDHQHWNGTIHKERSWHFCYLPTILMHAPEITKNYSEDWKELEIMVHRVDRLSGVIGQFLSFASQPANQRAEYIPQVRHYMRKLYKIQFAVSPNPEISYGLDLAGLHRILAGQPTPVRMKKRRRPKFTFGQDLDKDWVDGTRCICRGRTSYLLNYPTVECELCGKLYHGGCVFFPIDATLGSNNRFMCPLCCLRKNRTYPYSEVRVKHIDNPDQDMYVDTKEMLDTFSKDIVYTKLPHPYTQTLFVELCRFTPGQPDSMAGNASTNGNGSATPTRGAAPLSSGSQLPPQNGSSQNGFSPHSRSGQHSMLHHPSHSSHSSLPTPQSSSPHLSHDPSRASPGSALHGPPPPPWSGRASRWSNAAATAPPPSARNHPSEVASPSNTPPLASRKRKQPDDPSGSTDEIVLTNPPSNQPSPKRRPTHTPTTQHQHVHIPPMSQPMQLPPLQPAMHMPGMQSVHASPLHMHPPGMQSMRTPPMQSARSNTGLSPSLAMMLSPTAADRGMSSPRQHQAHQAHQAQHQLQHQLQHQSPHQPPFPGRIGIGPQPVGPSRMMPEEIQIPPHPVRQVHIPFQPVFTEDDFRWELGLSNDSR</sequence>
<feature type="region of interest" description="Disordered" evidence="15">
    <location>
        <begin position="1835"/>
        <end position="1891"/>
    </location>
</feature>
<dbReference type="Pfam" id="PF02373">
    <property type="entry name" value="JmjC"/>
    <property type="match status" value="1"/>
</dbReference>
<dbReference type="EC" id="1.14.11.67" evidence="4"/>
<evidence type="ECO:0000256" key="5">
    <source>
        <dbReference type="ARBA" id="ARBA00022723"/>
    </source>
</evidence>
<dbReference type="GO" id="GO:0008270">
    <property type="term" value="F:zinc ion binding"/>
    <property type="evidence" value="ECO:0007669"/>
    <property type="project" value="UniProtKB-KW"/>
</dbReference>
<dbReference type="GO" id="GO:0006355">
    <property type="term" value="P:regulation of DNA-templated transcription"/>
    <property type="evidence" value="ECO:0007669"/>
    <property type="project" value="TreeGrafter"/>
</dbReference>
<evidence type="ECO:0000256" key="6">
    <source>
        <dbReference type="ARBA" id="ARBA00022737"/>
    </source>
</evidence>
<dbReference type="Pfam" id="PF21323">
    <property type="entry name" value="KDM5_C-hel"/>
    <property type="match status" value="1"/>
</dbReference>
<keyword evidence="21" id="KW-1185">Reference proteome</keyword>
<dbReference type="InterPro" id="IPR003347">
    <property type="entry name" value="JmjC_dom"/>
</dbReference>
<feature type="compositionally biased region" description="Low complexity" evidence="15">
    <location>
        <begin position="1847"/>
        <end position="1866"/>
    </location>
</feature>
<dbReference type="InterPro" id="IPR019786">
    <property type="entry name" value="Zinc_finger_PHD-type_CS"/>
</dbReference>
<dbReference type="SUPFAM" id="SSF57903">
    <property type="entry name" value="FYVE/PHD zinc finger"/>
    <property type="match status" value="2"/>
</dbReference>
<evidence type="ECO:0000259" key="18">
    <source>
        <dbReference type="PROSITE" id="PS51183"/>
    </source>
</evidence>
<keyword evidence="7 13" id="KW-0863">Zinc-finger</keyword>
<evidence type="ECO:0000256" key="15">
    <source>
        <dbReference type="SAM" id="MobiDB-lite"/>
    </source>
</evidence>
<evidence type="ECO:0000259" key="16">
    <source>
        <dbReference type="PROSITE" id="PS50016"/>
    </source>
</evidence>
<feature type="compositionally biased region" description="Polar residues" evidence="15">
    <location>
        <begin position="1617"/>
        <end position="1641"/>
    </location>
</feature>
<dbReference type="PANTHER" id="PTHR10694:SF33">
    <property type="entry name" value="LYSINE-SPECIFIC DEMETHYLASE 5"/>
    <property type="match status" value="1"/>
</dbReference>
<dbReference type="GO" id="GO:0000785">
    <property type="term" value="C:chromatin"/>
    <property type="evidence" value="ECO:0007669"/>
    <property type="project" value="TreeGrafter"/>
</dbReference>
<accession>A0A2R6PN36</accession>
<dbReference type="InterPro" id="IPR013637">
    <property type="entry name" value="Lys_sp_deMease-like_dom"/>
</dbReference>
<evidence type="ECO:0000256" key="13">
    <source>
        <dbReference type="PROSITE-ProRule" id="PRU00146"/>
    </source>
</evidence>
<evidence type="ECO:0000256" key="10">
    <source>
        <dbReference type="ARBA" id="ARBA00023004"/>
    </source>
</evidence>
<dbReference type="Pfam" id="PF01388">
    <property type="entry name" value="ARID"/>
    <property type="match status" value="1"/>
</dbReference>
<evidence type="ECO:0000256" key="2">
    <source>
        <dbReference type="ARBA" id="ARBA00004123"/>
    </source>
</evidence>
<dbReference type="InterPro" id="IPR001965">
    <property type="entry name" value="Znf_PHD"/>
</dbReference>
<evidence type="ECO:0000313" key="21">
    <source>
        <dbReference type="Proteomes" id="UP000186601"/>
    </source>
</evidence>
<feature type="compositionally biased region" description="Low complexity" evidence="15">
    <location>
        <begin position="1758"/>
        <end position="1776"/>
    </location>
</feature>
<dbReference type="PROSITE" id="PS51011">
    <property type="entry name" value="ARID"/>
    <property type="match status" value="1"/>
</dbReference>
<feature type="domain" description="PHD-type" evidence="16">
    <location>
        <begin position="405"/>
        <end position="455"/>
    </location>
</feature>
<comment type="cofactor">
    <cofactor evidence="1">
        <name>Fe(2+)</name>
        <dbReference type="ChEBI" id="CHEBI:29033"/>
    </cofactor>
</comment>
<dbReference type="CDD" id="cd16100">
    <property type="entry name" value="ARID"/>
    <property type="match status" value="1"/>
</dbReference>
<feature type="domain" description="ARID" evidence="17">
    <location>
        <begin position="203"/>
        <end position="294"/>
    </location>
</feature>
<evidence type="ECO:0000256" key="4">
    <source>
        <dbReference type="ARBA" id="ARBA00012902"/>
    </source>
</evidence>
<evidence type="ECO:0000256" key="11">
    <source>
        <dbReference type="ARBA" id="ARBA00023242"/>
    </source>
</evidence>
<feature type="region of interest" description="Disordered" evidence="15">
    <location>
        <begin position="37"/>
        <end position="136"/>
    </location>
</feature>
<keyword evidence="14" id="KW-0175">Coiled coil</keyword>
<dbReference type="PROSITE" id="PS50016">
    <property type="entry name" value="ZF_PHD_2"/>
    <property type="match status" value="1"/>
</dbReference>
<feature type="compositionally biased region" description="Basic and acidic residues" evidence="15">
    <location>
        <begin position="80"/>
        <end position="101"/>
    </location>
</feature>
<dbReference type="EMBL" id="MLYV02000468">
    <property type="protein sequence ID" value="PSR93821.1"/>
    <property type="molecule type" value="Genomic_DNA"/>
</dbReference>
<protein>
    <recommendedName>
        <fullName evidence="4">[histone H3]-trimethyl-L-lysine(4) demethylase</fullName>
        <ecNumber evidence="4">1.14.11.67</ecNumber>
    </recommendedName>
</protein>
<dbReference type="OrthoDB" id="1678912at2759"/>
<keyword evidence="9" id="KW-0560">Oxidoreductase</keyword>
<dbReference type="SUPFAM" id="SSF51197">
    <property type="entry name" value="Clavaminate synthase-like"/>
    <property type="match status" value="1"/>
</dbReference>
<dbReference type="InterPro" id="IPR011011">
    <property type="entry name" value="Znf_FYVE_PHD"/>
</dbReference>
<dbReference type="Gene3D" id="2.60.120.650">
    <property type="entry name" value="Cupin"/>
    <property type="match status" value="1"/>
</dbReference>
<dbReference type="InterPro" id="IPR001606">
    <property type="entry name" value="ARID_dom"/>
</dbReference>
<evidence type="ECO:0000259" key="17">
    <source>
        <dbReference type="PROSITE" id="PS51011"/>
    </source>
</evidence>
<dbReference type="PROSITE" id="PS51184">
    <property type="entry name" value="JMJC"/>
    <property type="match status" value="1"/>
</dbReference>
<evidence type="ECO:0000256" key="14">
    <source>
        <dbReference type="SAM" id="Coils"/>
    </source>
</evidence>
<evidence type="ECO:0000256" key="8">
    <source>
        <dbReference type="ARBA" id="ARBA00022833"/>
    </source>
</evidence>
<feature type="domain" description="JmjC" evidence="19">
    <location>
        <begin position="571"/>
        <end position="737"/>
    </location>
</feature>
<evidence type="ECO:0000256" key="9">
    <source>
        <dbReference type="ARBA" id="ARBA00023002"/>
    </source>
</evidence>
<dbReference type="InterPro" id="IPR036431">
    <property type="entry name" value="ARID_dom_sf"/>
</dbReference>
<dbReference type="InterPro" id="IPR048615">
    <property type="entry name" value="KDM5_C-hel"/>
</dbReference>
<dbReference type="PANTHER" id="PTHR10694">
    <property type="entry name" value="LYSINE-SPECIFIC DEMETHYLASE"/>
    <property type="match status" value="1"/>
</dbReference>
<dbReference type="Gene3D" id="3.30.40.10">
    <property type="entry name" value="Zinc/RING finger domain, C3HC4 (zinc finger)"/>
    <property type="match status" value="2"/>
</dbReference>
<dbReference type="InterPro" id="IPR003349">
    <property type="entry name" value="JmjN"/>
</dbReference>
<dbReference type="Gene3D" id="1.10.150.60">
    <property type="entry name" value="ARID DNA-binding domain"/>
    <property type="match status" value="1"/>
</dbReference>
<dbReference type="Pfam" id="PF08429">
    <property type="entry name" value="PLU-1"/>
    <property type="match status" value="1"/>
</dbReference>
<dbReference type="SUPFAM" id="SSF46774">
    <property type="entry name" value="ARID-like"/>
    <property type="match status" value="1"/>
</dbReference>
<keyword evidence="10" id="KW-0408">Iron</keyword>